<dbReference type="InterPro" id="IPR010093">
    <property type="entry name" value="SinI_DNA-bd"/>
</dbReference>
<protein>
    <submittedName>
        <fullName evidence="2">Excisionase family DNA binding protein</fullName>
    </submittedName>
</protein>
<dbReference type="SUPFAM" id="SSF46955">
    <property type="entry name" value="Putative DNA-binding domain"/>
    <property type="match status" value="1"/>
</dbReference>
<dbReference type="EMBL" id="SMGG01000005">
    <property type="protein sequence ID" value="TCK59931.1"/>
    <property type="molecule type" value="Genomic_DNA"/>
</dbReference>
<evidence type="ECO:0000259" key="1">
    <source>
        <dbReference type="Pfam" id="PF12728"/>
    </source>
</evidence>
<dbReference type="Pfam" id="PF12728">
    <property type="entry name" value="HTH_17"/>
    <property type="match status" value="1"/>
</dbReference>
<dbReference type="Proteomes" id="UP000294614">
    <property type="component" value="Unassembled WGS sequence"/>
</dbReference>
<dbReference type="GO" id="GO:0003677">
    <property type="term" value="F:DNA binding"/>
    <property type="evidence" value="ECO:0007669"/>
    <property type="project" value="InterPro"/>
</dbReference>
<accession>A0A4V2PRZ1</accession>
<evidence type="ECO:0000313" key="2">
    <source>
        <dbReference type="EMBL" id="TCK59931.1"/>
    </source>
</evidence>
<dbReference type="InterPro" id="IPR041657">
    <property type="entry name" value="HTH_17"/>
</dbReference>
<dbReference type="InterPro" id="IPR009061">
    <property type="entry name" value="DNA-bd_dom_put_sf"/>
</dbReference>
<sequence length="68" mass="8241">MEIPKDKKLLSVAEASQYAGFAEQTFYDWIYRRKIEYVKISRRVFFKKETLDRLIEENTVKPREVSHD</sequence>
<evidence type="ECO:0000313" key="3">
    <source>
        <dbReference type="Proteomes" id="UP000294614"/>
    </source>
</evidence>
<gene>
    <name evidence="2" type="ORF">C8D98_2100</name>
</gene>
<comment type="caution">
    <text evidence="2">The sequence shown here is derived from an EMBL/GenBank/DDBJ whole genome shotgun (WGS) entry which is preliminary data.</text>
</comment>
<feature type="domain" description="Helix-turn-helix" evidence="1">
    <location>
        <begin position="9"/>
        <end position="58"/>
    </location>
</feature>
<dbReference type="RefSeq" id="WP_132874080.1">
    <property type="nucleotide sequence ID" value="NZ_SMGG01000005.1"/>
</dbReference>
<dbReference type="OrthoDB" id="5609458at2"/>
<reference evidence="2 3" key="1">
    <citation type="submission" date="2019-03" db="EMBL/GenBank/DDBJ databases">
        <title>Genomic Encyclopedia of Type Strains, Phase IV (KMG-IV): sequencing the most valuable type-strain genomes for metagenomic binning, comparative biology and taxonomic classification.</title>
        <authorList>
            <person name="Goeker M."/>
        </authorList>
    </citation>
    <scope>NUCLEOTIDE SEQUENCE [LARGE SCALE GENOMIC DNA]</scope>
    <source>
        <strain evidence="2 3">DSM 24984</strain>
    </source>
</reference>
<name>A0A4V2PRZ1_9BACT</name>
<dbReference type="AlphaFoldDB" id="A0A4V2PRZ1"/>
<dbReference type="NCBIfam" id="TIGR01764">
    <property type="entry name" value="excise"/>
    <property type="match status" value="1"/>
</dbReference>
<organism evidence="2 3">
    <name type="scientific">Seleniivibrio woodruffii</name>
    <dbReference type="NCBI Taxonomy" id="1078050"/>
    <lineage>
        <taxon>Bacteria</taxon>
        <taxon>Pseudomonadati</taxon>
        <taxon>Deferribacterota</taxon>
        <taxon>Deferribacteres</taxon>
        <taxon>Deferribacterales</taxon>
        <taxon>Geovibrionaceae</taxon>
        <taxon>Seleniivibrio</taxon>
    </lineage>
</organism>
<keyword evidence="3" id="KW-1185">Reference proteome</keyword>
<proteinExistence type="predicted"/>